<feature type="region of interest" description="Disordered" evidence="1">
    <location>
        <begin position="47"/>
        <end position="67"/>
    </location>
</feature>
<dbReference type="RefSeq" id="WP_311495534.1">
    <property type="nucleotide sequence ID" value="NZ_JAVRHO010000016.1"/>
</dbReference>
<proteinExistence type="predicted"/>
<evidence type="ECO:0008006" key="4">
    <source>
        <dbReference type="Google" id="ProtNLM"/>
    </source>
</evidence>
<comment type="caution">
    <text evidence="2">The sequence shown here is derived from an EMBL/GenBank/DDBJ whole genome shotgun (WGS) entry which is preliminary data.</text>
</comment>
<gene>
    <name evidence="2" type="ORF">RM545_12070</name>
</gene>
<dbReference type="EMBL" id="JAVRHO010000016">
    <property type="protein sequence ID" value="MDT0647428.1"/>
    <property type="molecule type" value="Genomic_DNA"/>
</dbReference>
<accession>A0ABU3CMI5</accession>
<evidence type="ECO:0000256" key="1">
    <source>
        <dbReference type="SAM" id="MobiDB-lite"/>
    </source>
</evidence>
<dbReference type="Proteomes" id="UP001245285">
    <property type="component" value="Unassembled WGS sequence"/>
</dbReference>
<evidence type="ECO:0000313" key="3">
    <source>
        <dbReference type="Proteomes" id="UP001245285"/>
    </source>
</evidence>
<keyword evidence="3" id="KW-1185">Reference proteome</keyword>
<reference evidence="2 3" key="1">
    <citation type="submission" date="2023-09" db="EMBL/GenBank/DDBJ databases">
        <authorList>
            <person name="Rey-Velasco X."/>
        </authorList>
    </citation>
    <scope>NUCLEOTIDE SEQUENCE [LARGE SCALE GENOMIC DNA]</scope>
    <source>
        <strain evidence="2 3">F260</strain>
    </source>
</reference>
<protein>
    <recommendedName>
        <fullName evidence="4">50S ribosomal protein L29</fullName>
    </recommendedName>
</protein>
<evidence type="ECO:0000313" key="2">
    <source>
        <dbReference type="EMBL" id="MDT0647428.1"/>
    </source>
</evidence>
<organism evidence="2 3">
    <name type="scientific">Autumnicola lenta</name>
    <dbReference type="NCBI Taxonomy" id="3075593"/>
    <lineage>
        <taxon>Bacteria</taxon>
        <taxon>Pseudomonadati</taxon>
        <taxon>Bacteroidota</taxon>
        <taxon>Flavobacteriia</taxon>
        <taxon>Flavobacteriales</taxon>
        <taxon>Flavobacteriaceae</taxon>
        <taxon>Autumnicola</taxon>
    </lineage>
</organism>
<sequence length="67" mass="7974">METLIVEVTNKKAYKLLENLEELKLIRVLKKKSDRISNLRGKIKTRMSNSQVEKQLNTMRKEWQRGS</sequence>
<feature type="compositionally biased region" description="Polar residues" evidence="1">
    <location>
        <begin position="47"/>
        <end position="58"/>
    </location>
</feature>
<name>A0ABU3CMI5_9FLAO</name>